<sequence length="121" mass="13263">MGAEEGYDRYDISSSSQDLFGTSLDIAGLLNMSMEGPPPTPGVNIRLQTPTTVDILRFACPSCTEMLPIITTVVCNRRKLVFTTGRGRCSKKKCCSVTPTYKALVLNLGYLYLYETLNLGV</sequence>
<evidence type="ECO:0000313" key="1">
    <source>
        <dbReference type="EMBL" id="MPC51146.1"/>
    </source>
</evidence>
<reference evidence="1 2" key="1">
    <citation type="submission" date="2019-05" db="EMBL/GenBank/DDBJ databases">
        <title>Another draft genome of Portunus trituberculatus and its Hox gene families provides insights of decapod evolution.</title>
        <authorList>
            <person name="Jeong J.-H."/>
            <person name="Song I."/>
            <person name="Kim S."/>
            <person name="Choi T."/>
            <person name="Kim D."/>
            <person name="Ryu S."/>
            <person name="Kim W."/>
        </authorList>
    </citation>
    <scope>NUCLEOTIDE SEQUENCE [LARGE SCALE GENOMIC DNA]</scope>
    <source>
        <tissue evidence="1">Muscle</tissue>
    </source>
</reference>
<comment type="caution">
    <text evidence="1">The sequence shown here is derived from an EMBL/GenBank/DDBJ whole genome shotgun (WGS) entry which is preliminary data.</text>
</comment>
<keyword evidence="2" id="KW-1185">Reference proteome</keyword>
<gene>
    <name evidence="1" type="ORF">E2C01_044986</name>
</gene>
<dbReference type="AlphaFoldDB" id="A0A5B7FZV0"/>
<organism evidence="1 2">
    <name type="scientific">Portunus trituberculatus</name>
    <name type="common">Swimming crab</name>
    <name type="synonym">Neptunus trituberculatus</name>
    <dbReference type="NCBI Taxonomy" id="210409"/>
    <lineage>
        <taxon>Eukaryota</taxon>
        <taxon>Metazoa</taxon>
        <taxon>Ecdysozoa</taxon>
        <taxon>Arthropoda</taxon>
        <taxon>Crustacea</taxon>
        <taxon>Multicrustacea</taxon>
        <taxon>Malacostraca</taxon>
        <taxon>Eumalacostraca</taxon>
        <taxon>Eucarida</taxon>
        <taxon>Decapoda</taxon>
        <taxon>Pleocyemata</taxon>
        <taxon>Brachyura</taxon>
        <taxon>Eubrachyura</taxon>
        <taxon>Portunoidea</taxon>
        <taxon>Portunidae</taxon>
        <taxon>Portuninae</taxon>
        <taxon>Portunus</taxon>
    </lineage>
</organism>
<proteinExistence type="predicted"/>
<evidence type="ECO:0000313" key="2">
    <source>
        <dbReference type="Proteomes" id="UP000324222"/>
    </source>
</evidence>
<name>A0A5B7FZV0_PORTR</name>
<dbReference type="EMBL" id="VSRR010009980">
    <property type="protein sequence ID" value="MPC51146.1"/>
    <property type="molecule type" value="Genomic_DNA"/>
</dbReference>
<protein>
    <submittedName>
        <fullName evidence="1">Uncharacterized protein</fullName>
    </submittedName>
</protein>
<dbReference type="Proteomes" id="UP000324222">
    <property type="component" value="Unassembled WGS sequence"/>
</dbReference>
<accession>A0A5B7FZV0</accession>